<keyword evidence="8 9" id="KW-0234">DNA repair</keyword>
<reference evidence="13 14" key="1">
    <citation type="journal article" date="2018" name="Infect. Genet. Evol.">
        <title>Genome-wide analysis of Borrelia turcica and 'Candidatus Borrelia tachyglossi' shows relapsing fever-like genomes with unique genomic links to Lyme disease Borrelia.</title>
        <authorList>
            <person name="Gofton A.W."/>
            <person name="Margos G."/>
            <person name="Fingerle V."/>
            <person name="Hepner S."/>
            <person name="Loh S.M."/>
            <person name="Ryan U."/>
            <person name="Irwin P."/>
            <person name="Oskam C.L."/>
        </authorList>
    </citation>
    <scope>NUCLEOTIDE SEQUENCE [LARGE SCALE GENOMIC DNA]</scope>
    <source>
        <strain evidence="13 14">IST7</strain>
    </source>
</reference>
<dbReference type="RefSeq" id="WP_120103868.1">
    <property type="nucleotide sequence ID" value="NZ_CP028884.1"/>
</dbReference>
<comment type="function">
    <text evidence="2 9 11">Excises uracil residues from the DNA which can arise as a result of misincorporation of dUMP residues by DNA polymerase or due to deamination of cytosine.</text>
</comment>
<keyword evidence="7 9" id="KW-0378">Hydrolase</keyword>
<dbReference type="PANTHER" id="PTHR11264">
    <property type="entry name" value="URACIL-DNA GLYCOSYLASE"/>
    <property type="match status" value="1"/>
</dbReference>
<dbReference type="AlphaFoldDB" id="A0A386PLL9"/>
<evidence type="ECO:0000256" key="10">
    <source>
        <dbReference type="PROSITE-ProRule" id="PRU10072"/>
    </source>
</evidence>
<dbReference type="CDD" id="cd10027">
    <property type="entry name" value="UDG-F1-like"/>
    <property type="match status" value="1"/>
</dbReference>
<feature type="domain" description="Uracil-DNA glycosylase-like" evidence="12">
    <location>
        <begin position="52"/>
        <end position="212"/>
    </location>
</feature>
<dbReference type="PROSITE" id="PS00130">
    <property type="entry name" value="U_DNA_GLYCOSYLASE"/>
    <property type="match status" value="1"/>
</dbReference>
<dbReference type="NCBIfam" id="NF003592">
    <property type="entry name" value="PRK05254.1-5"/>
    <property type="match status" value="1"/>
</dbReference>
<evidence type="ECO:0000313" key="13">
    <source>
        <dbReference type="EMBL" id="AYE35949.1"/>
    </source>
</evidence>
<dbReference type="NCBIfam" id="NF003589">
    <property type="entry name" value="PRK05254.1-2"/>
    <property type="match status" value="1"/>
</dbReference>
<comment type="catalytic activity">
    <reaction evidence="1 9 11">
        <text>Hydrolyzes single-stranded DNA or mismatched double-stranded DNA and polynucleotides, releasing free uracil.</text>
        <dbReference type="EC" id="3.2.2.27"/>
    </reaction>
</comment>
<dbReference type="NCBIfam" id="NF003591">
    <property type="entry name" value="PRK05254.1-4"/>
    <property type="match status" value="1"/>
</dbReference>
<dbReference type="Gene3D" id="3.40.470.10">
    <property type="entry name" value="Uracil-DNA glycosylase-like domain"/>
    <property type="match status" value="1"/>
</dbReference>
<dbReference type="SMART" id="SM00986">
    <property type="entry name" value="UDG"/>
    <property type="match status" value="1"/>
</dbReference>
<evidence type="ECO:0000256" key="3">
    <source>
        <dbReference type="ARBA" id="ARBA00008184"/>
    </source>
</evidence>
<dbReference type="GO" id="GO:0097510">
    <property type="term" value="P:base-excision repair, AP site formation via deaminated base removal"/>
    <property type="evidence" value="ECO:0007669"/>
    <property type="project" value="TreeGrafter"/>
</dbReference>
<evidence type="ECO:0000256" key="8">
    <source>
        <dbReference type="ARBA" id="ARBA00023204"/>
    </source>
</evidence>
<evidence type="ECO:0000256" key="2">
    <source>
        <dbReference type="ARBA" id="ARBA00002631"/>
    </source>
</evidence>
<evidence type="ECO:0000256" key="7">
    <source>
        <dbReference type="ARBA" id="ARBA00022801"/>
    </source>
</evidence>
<dbReference type="KEGG" id="btur:DB313_00270"/>
<keyword evidence="6 9" id="KW-0227">DNA damage</keyword>
<dbReference type="InterPro" id="IPR018085">
    <property type="entry name" value="Ura-DNA_Glyclase_AS"/>
</dbReference>
<dbReference type="SUPFAM" id="SSF52141">
    <property type="entry name" value="Uracil-DNA glycosylase-like"/>
    <property type="match status" value="1"/>
</dbReference>
<evidence type="ECO:0000256" key="9">
    <source>
        <dbReference type="HAMAP-Rule" id="MF_00148"/>
    </source>
</evidence>
<sequence length="223" mass="25490">MEVKIEESWKEILQSEFNKAYFKRLVNFIKNEYKTKNGKIFPPPKLIFNAFDSLPFKNIKVVILGQDPYHGKGQANGLAFSVNSDIKIPPSLQNIFKEIESNLKIKTIANGDLKRWAIQGVFLLNSILTVEEGIPSSHKDIGWETFTNEVIKIISTNLNNIVFMLWGNFARGKKHLIDTSKHLVLETSHPSPYSANNGFLGSNHFNQTLEYLIKHNKTLIDFQ</sequence>
<dbReference type="EC" id="3.2.2.27" evidence="4 9"/>
<dbReference type="PANTHER" id="PTHR11264:SF0">
    <property type="entry name" value="URACIL-DNA GLYCOSYLASE"/>
    <property type="match status" value="1"/>
</dbReference>
<dbReference type="Pfam" id="PF03167">
    <property type="entry name" value="UDG"/>
    <property type="match status" value="1"/>
</dbReference>
<dbReference type="EMBL" id="CP028884">
    <property type="protein sequence ID" value="AYE35949.1"/>
    <property type="molecule type" value="Genomic_DNA"/>
</dbReference>
<name>A0A386PLL9_9SPIR</name>
<dbReference type="Proteomes" id="UP000275571">
    <property type="component" value="Chromosome"/>
</dbReference>
<evidence type="ECO:0000313" key="14">
    <source>
        <dbReference type="Proteomes" id="UP000275571"/>
    </source>
</evidence>
<dbReference type="NCBIfam" id="TIGR00628">
    <property type="entry name" value="ung"/>
    <property type="match status" value="1"/>
</dbReference>
<evidence type="ECO:0000256" key="6">
    <source>
        <dbReference type="ARBA" id="ARBA00022763"/>
    </source>
</evidence>
<gene>
    <name evidence="9" type="primary">ung</name>
    <name evidence="13" type="ORF">DB313_00270</name>
</gene>
<dbReference type="NCBIfam" id="NF003588">
    <property type="entry name" value="PRK05254.1-1"/>
    <property type="match status" value="1"/>
</dbReference>
<dbReference type="FunFam" id="3.40.470.10:FF:000001">
    <property type="entry name" value="Uracil-DNA glycosylase"/>
    <property type="match status" value="1"/>
</dbReference>
<dbReference type="InterPro" id="IPR002043">
    <property type="entry name" value="UDG_fam1"/>
</dbReference>
<evidence type="ECO:0000256" key="5">
    <source>
        <dbReference type="ARBA" id="ARBA00018429"/>
    </source>
</evidence>
<keyword evidence="14" id="KW-1185">Reference proteome</keyword>
<dbReference type="InterPro" id="IPR005122">
    <property type="entry name" value="Uracil-DNA_glycosylase-like"/>
</dbReference>
<organism evidence="13 14">
    <name type="scientific">Borrelia turcica IST7</name>
    <dbReference type="NCBI Taxonomy" id="1104446"/>
    <lineage>
        <taxon>Bacteria</taxon>
        <taxon>Pseudomonadati</taxon>
        <taxon>Spirochaetota</taxon>
        <taxon>Spirochaetia</taxon>
        <taxon>Spirochaetales</taxon>
        <taxon>Borreliaceae</taxon>
        <taxon>Borrelia</taxon>
    </lineage>
</organism>
<comment type="subcellular location">
    <subcellularLocation>
        <location evidence="9">Cytoplasm</location>
    </subcellularLocation>
</comment>
<keyword evidence="9" id="KW-0963">Cytoplasm</keyword>
<dbReference type="SMART" id="SM00987">
    <property type="entry name" value="UreE_C"/>
    <property type="match status" value="1"/>
</dbReference>
<protein>
    <recommendedName>
        <fullName evidence="5 9">Uracil-DNA glycosylase</fullName>
        <shortName evidence="9">UDG</shortName>
        <ecNumber evidence="4 9">3.2.2.27</ecNumber>
    </recommendedName>
</protein>
<dbReference type="InterPro" id="IPR036895">
    <property type="entry name" value="Uracil-DNA_glycosylase-like_sf"/>
</dbReference>
<feature type="active site" description="Proton acceptor" evidence="9 10">
    <location>
        <position position="67"/>
    </location>
</feature>
<accession>A0A386PLL9</accession>
<dbReference type="HAMAP" id="MF_00148">
    <property type="entry name" value="UDG"/>
    <property type="match status" value="1"/>
</dbReference>
<evidence type="ECO:0000256" key="11">
    <source>
        <dbReference type="RuleBase" id="RU003780"/>
    </source>
</evidence>
<dbReference type="OrthoDB" id="9804372at2"/>
<comment type="similarity">
    <text evidence="3 9 11">Belongs to the uracil-DNA glycosylase (UDG) superfamily. UNG family.</text>
</comment>
<dbReference type="GO" id="GO:0005737">
    <property type="term" value="C:cytoplasm"/>
    <property type="evidence" value="ECO:0007669"/>
    <property type="project" value="UniProtKB-SubCell"/>
</dbReference>
<evidence type="ECO:0000256" key="4">
    <source>
        <dbReference type="ARBA" id="ARBA00012030"/>
    </source>
</evidence>
<dbReference type="GO" id="GO:0004844">
    <property type="term" value="F:uracil DNA N-glycosylase activity"/>
    <property type="evidence" value="ECO:0007669"/>
    <property type="project" value="UniProtKB-UniRule"/>
</dbReference>
<evidence type="ECO:0000256" key="1">
    <source>
        <dbReference type="ARBA" id="ARBA00001400"/>
    </source>
</evidence>
<evidence type="ECO:0000259" key="12">
    <source>
        <dbReference type="SMART" id="SM00986"/>
    </source>
</evidence>
<proteinExistence type="inferred from homology"/>